<dbReference type="InterPro" id="IPR005835">
    <property type="entry name" value="NTP_transferase_dom"/>
</dbReference>
<proteinExistence type="predicted"/>
<dbReference type="PANTHER" id="PTHR22572">
    <property type="entry name" value="SUGAR-1-PHOSPHATE GUANYL TRANSFERASE"/>
    <property type="match status" value="1"/>
</dbReference>
<evidence type="ECO:0000259" key="1">
    <source>
        <dbReference type="Pfam" id="PF00483"/>
    </source>
</evidence>
<dbReference type="EMBL" id="JAHSPG010000001">
    <property type="protein sequence ID" value="MBV4356029.1"/>
    <property type="molecule type" value="Genomic_DNA"/>
</dbReference>
<comment type="caution">
    <text evidence="2">The sequence shown here is derived from an EMBL/GenBank/DDBJ whole genome shotgun (WGS) entry which is preliminary data.</text>
</comment>
<protein>
    <submittedName>
        <fullName evidence="2">NTP transferase domain-containing protein</fullName>
    </submittedName>
</protein>
<evidence type="ECO:0000313" key="2">
    <source>
        <dbReference type="EMBL" id="MBV4356029.1"/>
    </source>
</evidence>
<dbReference type="GO" id="GO:0016740">
    <property type="term" value="F:transferase activity"/>
    <property type="evidence" value="ECO:0007669"/>
    <property type="project" value="UniProtKB-KW"/>
</dbReference>
<dbReference type="AlphaFoldDB" id="A0A9E2W2P7"/>
<keyword evidence="3" id="KW-1185">Reference proteome</keyword>
<dbReference type="Proteomes" id="UP000812270">
    <property type="component" value="Unassembled WGS sequence"/>
</dbReference>
<name>A0A9E2W2P7_9BACT</name>
<sequence length="333" mass="36592">MKAIIPVAGAGTKLRPHTYTQPKALIPLAGKTILSIIVDQLLEAGITEYIFIVGYLGNKIQDYVRDRYPGLNVHFVQQNERKGIGQAIALTKDIVNNDELFIVLGDSICEYNPKDVLQNEHSVLGVKKVDDPRDFGVAEIGEDGMISRVVEKPHIPKSNMALVGIYFIKESEKLFQCLENNLENNLTSHGEFNLTDALECMINSGIKIAPFKVQNWFDCGKKETLLDTNAILLKKFGHKIAEDRIFENTIIIPPVNIASGCNIRNAIIGPNVTIGENVTIHSSIVKDAIIGTFSNLSDIVITRSLIGSDAEVKGESRSLNVGDNAEIDLGRTI</sequence>
<gene>
    <name evidence="2" type="ORF">KTO63_02645</name>
</gene>
<dbReference type="Pfam" id="PF00483">
    <property type="entry name" value="NTP_transferase"/>
    <property type="match status" value="1"/>
</dbReference>
<organism evidence="2 3">
    <name type="scientific">Pinibacter aurantiacus</name>
    <dbReference type="NCBI Taxonomy" id="2851599"/>
    <lineage>
        <taxon>Bacteria</taxon>
        <taxon>Pseudomonadati</taxon>
        <taxon>Bacteroidota</taxon>
        <taxon>Chitinophagia</taxon>
        <taxon>Chitinophagales</taxon>
        <taxon>Chitinophagaceae</taxon>
        <taxon>Pinibacter</taxon>
    </lineage>
</organism>
<evidence type="ECO:0000313" key="3">
    <source>
        <dbReference type="Proteomes" id="UP000812270"/>
    </source>
</evidence>
<dbReference type="CDD" id="cd04181">
    <property type="entry name" value="NTP_transferase"/>
    <property type="match status" value="1"/>
</dbReference>
<dbReference type="RefSeq" id="WP_217789570.1">
    <property type="nucleotide sequence ID" value="NZ_JAHSPG010000001.1"/>
</dbReference>
<keyword evidence="2" id="KW-0808">Transferase</keyword>
<dbReference type="InterPro" id="IPR050486">
    <property type="entry name" value="Mannose-1P_guanyltransferase"/>
</dbReference>
<feature type="domain" description="Nucleotidyl transferase" evidence="1">
    <location>
        <begin position="2"/>
        <end position="233"/>
    </location>
</feature>
<reference evidence="2" key="1">
    <citation type="submission" date="2021-06" db="EMBL/GenBank/DDBJ databases">
        <authorList>
            <person name="Huq M.A."/>
        </authorList>
    </citation>
    <scope>NUCLEOTIDE SEQUENCE</scope>
    <source>
        <strain evidence="2">MAH-26</strain>
    </source>
</reference>
<accession>A0A9E2W2P7</accession>